<dbReference type="KEGG" id="mpg:Theba_2182"/>
<keyword evidence="2" id="KW-1185">Reference proteome</keyword>
<dbReference type="EMBL" id="CP003532">
    <property type="protein sequence ID" value="AFK07815.1"/>
    <property type="molecule type" value="Genomic_DNA"/>
</dbReference>
<dbReference type="Proteomes" id="UP000002881">
    <property type="component" value="Chromosome"/>
</dbReference>
<organism evidence="1 2">
    <name type="scientific">Mesotoga prima MesG1.Ag.4.2</name>
    <dbReference type="NCBI Taxonomy" id="660470"/>
    <lineage>
        <taxon>Bacteria</taxon>
        <taxon>Thermotogati</taxon>
        <taxon>Thermotogota</taxon>
        <taxon>Thermotogae</taxon>
        <taxon>Kosmotogales</taxon>
        <taxon>Kosmotogaceae</taxon>
        <taxon>Mesotoga</taxon>
    </lineage>
</organism>
<dbReference type="AlphaFoldDB" id="I2F7B2"/>
<dbReference type="HOGENOM" id="CLU_3397371_0_0_0"/>
<accession>I2F7B2</accession>
<gene>
    <name evidence="1" type="ORF">Theba_2182</name>
</gene>
<evidence type="ECO:0000313" key="2">
    <source>
        <dbReference type="Proteomes" id="UP000002881"/>
    </source>
</evidence>
<dbReference type="STRING" id="660470.Theba_2182"/>
<sequence precursor="true">MLEIIQVYFMVMSGGFSRSVGECYLVEPVSI</sequence>
<protein>
    <submittedName>
        <fullName evidence="1">Uncharacterized protein</fullName>
    </submittedName>
</protein>
<evidence type="ECO:0000313" key="1">
    <source>
        <dbReference type="EMBL" id="AFK07815.1"/>
    </source>
</evidence>
<reference evidence="1 2" key="1">
    <citation type="journal article" date="2012" name="Genome Biol. Evol.">
        <title>Genome Sequence of the Mesophilic Thermotogales Bacterium Mesotoga prima MesG1.Ag.4.2 Reveals the Largest Thermotogales Genome To Date.</title>
        <authorList>
            <person name="Zhaxybayeva O."/>
            <person name="Swithers K.S."/>
            <person name="Foght J."/>
            <person name="Green A.G."/>
            <person name="Bruce D."/>
            <person name="Detter C."/>
            <person name="Han S."/>
            <person name="Teshima H."/>
            <person name="Han J."/>
            <person name="Woyke T."/>
            <person name="Pitluck S."/>
            <person name="Nolan M."/>
            <person name="Ivanova N."/>
            <person name="Pati A."/>
            <person name="Land M.L."/>
            <person name="Dlutek M."/>
            <person name="Doolittle W.F."/>
            <person name="Noll K.M."/>
            <person name="Nesbo C.L."/>
        </authorList>
    </citation>
    <scope>NUCLEOTIDE SEQUENCE [LARGE SCALE GENOMIC DNA]</scope>
    <source>
        <strain evidence="2">mesG1.Ag.4.2</strain>
    </source>
</reference>
<proteinExistence type="predicted"/>
<name>I2F7B2_9BACT</name>